<proteinExistence type="predicted"/>
<dbReference type="AlphaFoldDB" id="A0A9D1MVG7"/>
<name>A0A9D1MVG7_9FIRM</name>
<evidence type="ECO:0000313" key="4">
    <source>
        <dbReference type="EMBL" id="HIU69541.1"/>
    </source>
</evidence>
<dbReference type="Proteomes" id="UP000824125">
    <property type="component" value="Unassembled WGS sequence"/>
</dbReference>
<evidence type="ECO:0000313" key="5">
    <source>
        <dbReference type="Proteomes" id="UP000824125"/>
    </source>
</evidence>
<evidence type="ECO:0000256" key="2">
    <source>
        <dbReference type="SAM" id="Phobius"/>
    </source>
</evidence>
<sequence length="334" mass="35914">MKKATVYAAVFLSAWLCLAPICAQAAESTTAAPAETTLAGKSDAQNDLETTEMDASAPRLMVTDYKTDSNSITPGQKTTLTITLKNYSRKKTVENIRLAFGEETGDLRPNGVGTKYVEKIDAGKTYTWELELTAAQTAAVGEHAATITMDYEDAAGTPYTASDTLRLTVRQSVSLDYEGARLPNSVVQDDTVTMSIQLMNTGKSLLRNCRVQFDIAGLNAGGSVFVGEIAAGESSEAAANLRVDSDALGETSGKMTILYEDEYGQSYAQTADLATTIEKKVVKEAESETQEDKKKYPLWWVFLLVGLMCGGAAGSGVVLGVKAHKQRLEDEKRL</sequence>
<dbReference type="InterPro" id="IPR013783">
    <property type="entry name" value="Ig-like_fold"/>
</dbReference>
<feature type="signal peptide" evidence="3">
    <location>
        <begin position="1"/>
        <end position="25"/>
    </location>
</feature>
<dbReference type="Gene3D" id="2.60.40.10">
    <property type="entry name" value="Immunoglobulins"/>
    <property type="match status" value="1"/>
</dbReference>
<evidence type="ECO:0000256" key="3">
    <source>
        <dbReference type="SAM" id="SignalP"/>
    </source>
</evidence>
<organism evidence="4 5">
    <name type="scientific">Candidatus Scybalenecus merdavium</name>
    <dbReference type="NCBI Taxonomy" id="2840939"/>
    <lineage>
        <taxon>Bacteria</taxon>
        <taxon>Bacillati</taxon>
        <taxon>Bacillota</taxon>
        <taxon>Clostridia</taxon>
        <taxon>Eubacteriales</taxon>
        <taxon>Oscillospiraceae</taxon>
        <taxon>Oscillospiraceae incertae sedis</taxon>
        <taxon>Candidatus Scybalenecus</taxon>
    </lineage>
</organism>
<protein>
    <recommendedName>
        <fullName evidence="6">CARDB domain-containing protein</fullName>
    </recommendedName>
</protein>
<gene>
    <name evidence="4" type="ORF">IAD23_06245</name>
</gene>
<evidence type="ECO:0008006" key="6">
    <source>
        <dbReference type="Google" id="ProtNLM"/>
    </source>
</evidence>
<keyword evidence="2" id="KW-0472">Membrane</keyword>
<feature type="region of interest" description="Disordered" evidence="1">
    <location>
        <begin position="32"/>
        <end position="53"/>
    </location>
</feature>
<reference evidence="4" key="2">
    <citation type="journal article" date="2021" name="PeerJ">
        <title>Extensive microbial diversity within the chicken gut microbiome revealed by metagenomics and culture.</title>
        <authorList>
            <person name="Gilroy R."/>
            <person name="Ravi A."/>
            <person name="Getino M."/>
            <person name="Pursley I."/>
            <person name="Horton D.L."/>
            <person name="Alikhan N.F."/>
            <person name="Baker D."/>
            <person name="Gharbi K."/>
            <person name="Hall N."/>
            <person name="Watson M."/>
            <person name="Adriaenssens E.M."/>
            <person name="Foster-Nyarko E."/>
            <person name="Jarju S."/>
            <person name="Secka A."/>
            <person name="Antonio M."/>
            <person name="Oren A."/>
            <person name="Chaudhuri R.R."/>
            <person name="La Ragione R."/>
            <person name="Hildebrand F."/>
            <person name="Pallen M.J."/>
        </authorList>
    </citation>
    <scope>NUCLEOTIDE SEQUENCE</scope>
    <source>
        <strain evidence="4">CHK176-6737</strain>
    </source>
</reference>
<keyword evidence="2" id="KW-1133">Transmembrane helix</keyword>
<reference evidence="4" key="1">
    <citation type="submission" date="2020-10" db="EMBL/GenBank/DDBJ databases">
        <authorList>
            <person name="Gilroy R."/>
        </authorList>
    </citation>
    <scope>NUCLEOTIDE SEQUENCE</scope>
    <source>
        <strain evidence="4">CHK176-6737</strain>
    </source>
</reference>
<dbReference type="PANTHER" id="PTHR35902">
    <property type="entry name" value="S-LAYER DOMAIN-LIKE PROTEIN-RELATED"/>
    <property type="match status" value="1"/>
</dbReference>
<feature type="chain" id="PRO_5038564073" description="CARDB domain-containing protein" evidence="3">
    <location>
        <begin position="26"/>
        <end position="334"/>
    </location>
</feature>
<keyword evidence="2" id="KW-0812">Transmembrane</keyword>
<dbReference type="EMBL" id="DVNM01000033">
    <property type="protein sequence ID" value="HIU69541.1"/>
    <property type="molecule type" value="Genomic_DNA"/>
</dbReference>
<feature type="transmembrane region" description="Helical" evidence="2">
    <location>
        <begin position="298"/>
        <end position="321"/>
    </location>
</feature>
<keyword evidence="3" id="KW-0732">Signal</keyword>
<evidence type="ECO:0000256" key="1">
    <source>
        <dbReference type="SAM" id="MobiDB-lite"/>
    </source>
</evidence>
<accession>A0A9D1MVG7</accession>
<comment type="caution">
    <text evidence="4">The sequence shown here is derived from an EMBL/GenBank/DDBJ whole genome shotgun (WGS) entry which is preliminary data.</text>
</comment>